<name>A0A1I4HEM4_9FIRM</name>
<dbReference type="FunFam" id="3.40.50.1000:FF:000022">
    <property type="entry name" value="Phosphoglycolate phosphatase"/>
    <property type="match status" value="1"/>
</dbReference>
<dbReference type="GO" id="GO:0005829">
    <property type="term" value="C:cytosol"/>
    <property type="evidence" value="ECO:0007669"/>
    <property type="project" value="TreeGrafter"/>
</dbReference>
<dbReference type="RefSeq" id="WP_090932606.1">
    <property type="nucleotide sequence ID" value="NZ_FOTS01000003.1"/>
</dbReference>
<dbReference type="STRING" id="1123291.SAMN04490355_1003134"/>
<reference evidence="2" key="1">
    <citation type="submission" date="2016-10" db="EMBL/GenBank/DDBJ databases">
        <authorList>
            <person name="Varghese N."/>
            <person name="Submissions S."/>
        </authorList>
    </citation>
    <scope>NUCLEOTIDE SEQUENCE [LARGE SCALE GENOMIC DNA]</scope>
    <source>
        <strain evidence="2">DSM 13327</strain>
    </source>
</reference>
<dbReference type="OrthoDB" id="9792518at2"/>
<dbReference type="InterPro" id="IPR050155">
    <property type="entry name" value="HAD-like_hydrolase_sf"/>
</dbReference>
<dbReference type="SFLD" id="SFLDG01135">
    <property type="entry name" value="C1.5.6:_HAD__Beta-PGM__Phospha"/>
    <property type="match status" value="1"/>
</dbReference>
<dbReference type="InterPro" id="IPR036412">
    <property type="entry name" value="HAD-like_sf"/>
</dbReference>
<dbReference type="AlphaFoldDB" id="A0A1I4HEM4"/>
<dbReference type="PANTHER" id="PTHR43434:SF26">
    <property type="entry name" value="PYROPHOSPHATASE PPAX"/>
    <property type="match status" value="1"/>
</dbReference>
<sequence length="212" mass="24226">MIYKAVLFDLDGTVLDTSDLIISAFRHTFQKHCNRELTPLEIHAFFGKTLRSAIEHFAPDKVEESIQSFREFNLVHHDQMTKIFSGVTETIQSLHEAGIMTVIVTSKTKKTALRGLKLFNLDHYFPIIIGSDQCQNHKPHPEPIQKALFQLEMKPEECLMVGDSPFDLISARRAGVKTVAVRWTRVSWKTILHEVPDFTLENMHELLAICGI</sequence>
<protein>
    <submittedName>
        <fullName evidence="1">Pyrophosphatase PpaX</fullName>
    </submittedName>
</protein>
<organism evidence="1 2">
    <name type="scientific">Pelosinus propionicus DSM 13327</name>
    <dbReference type="NCBI Taxonomy" id="1123291"/>
    <lineage>
        <taxon>Bacteria</taxon>
        <taxon>Bacillati</taxon>
        <taxon>Bacillota</taxon>
        <taxon>Negativicutes</taxon>
        <taxon>Selenomonadales</taxon>
        <taxon>Sporomusaceae</taxon>
        <taxon>Pelosinus</taxon>
    </lineage>
</organism>
<evidence type="ECO:0000313" key="2">
    <source>
        <dbReference type="Proteomes" id="UP000199520"/>
    </source>
</evidence>
<dbReference type="Gene3D" id="1.10.150.240">
    <property type="entry name" value="Putative phosphatase, domain 2"/>
    <property type="match status" value="1"/>
</dbReference>
<proteinExistence type="predicted"/>
<dbReference type="Proteomes" id="UP000199520">
    <property type="component" value="Unassembled WGS sequence"/>
</dbReference>
<dbReference type="SFLD" id="SFLDS00003">
    <property type="entry name" value="Haloacid_Dehalogenase"/>
    <property type="match status" value="1"/>
</dbReference>
<keyword evidence="2" id="KW-1185">Reference proteome</keyword>
<dbReference type="InterPro" id="IPR041492">
    <property type="entry name" value="HAD_2"/>
</dbReference>
<dbReference type="PANTHER" id="PTHR43434">
    <property type="entry name" value="PHOSPHOGLYCOLATE PHOSPHATASE"/>
    <property type="match status" value="1"/>
</dbReference>
<dbReference type="NCBIfam" id="TIGR01509">
    <property type="entry name" value="HAD-SF-IA-v3"/>
    <property type="match status" value="1"/>
</dbReference>
<evidence type="ECO:0000313" key="1">
    <source>
        <dbReference type="EMBL" id="SFL39846.1"/>
    </source>
</evidence>
<dbReference type="SFLD" id="SFLDG01129">
    <property type="entry name" value="C1.5:_HAD__Beta-PGM__Phosphata"/>
    <property type="match status" value="1"/>
</dbReference>
<dbReference type="GO" id="GO:0008967">
    <property type="term" value="F:phosphoglycolate phosphatase activity"/>
    <property type="evidence" value="ECO:0007669"/>
    <property type="project" value="TreeGrafter"/>
</dbReference>
<dbReference type="NCBIfam" id="NF009804">
    <property type="entry name" value="PRK13288.1"/>
    <property type="match status" value="1"/>
</dbReference>
<dbReference type="InterPro" id="IPR006439">
    <property type="entry name" value="HAD-SF_hydro_IA"/>
</dbReference>
<dbReference type="GO" id="GO:0006281">
    <property type="term" value="P:DNA repair"/>
    <property type="evidence" value="ECO:0007669"/>
    <property type="project" value="TreeGrafter"/>
</dbReference>
<gene>
    <name evidence="1" type="ORF">SAMN04490355_1003134</name>
</gene>
<dbReference type="Gene3D" id="3.40.50.1000">
    <property type="entry name" value="HAD superfamily/HAD-like"/>
    <property type="match status" value="1"/>
</dbReference>
<dbReference type="Pfam" id="PF13419">
    <property type="entry name" value="HAD_2"/>
    <property type="match status" value="1"/>
</dbReference>
<dbReference type="InterPro" id="IPR023198">
    <property type="entry name" value="PGP-like_dom2"/>
</dbReference>
<accession>A0A1I4HEM4</accession>
<dbReference type="SUPFAM" id="SSF56784">
    <property type="entry name" value="HAD-like"/>
    <property type="match status" value="1"/>
</dbReference>
<dbReference type="NCBIfam" id="TIGR01549">
    <property type="entry name" value="HAD-SF-IA-v1"/>
    <property type="match status" value="1"/>
</dbReference>
<dbReference type="EMBL" id="FOTS01000003">
    <property type="protein sequence ID" value="SFL39846.1"/>
    <property type="molecule type" value="Genomic_DNA"/>
</dbReference>
<dbReference type="InterPro" id="IPR023214">
    <property type="entry name" value="HAD_sf"/>
</dbReference>